<dbReference type="InterPro" id="IPR008040">
    <property type="entry name" value="Hydant_A_N"/>
</dbReference>
<evidence type="ECO:0000259" key="2">
    <source>
        <dbReference type="Pfam" id="PF05378"/>
    </source>
</evidence>
<keyword evidence="5" id="KW-1185">Reference proteome</keyword>
<dbReference type="STRING" id="1420583.V473_00570"/>
<dbReference type="InterPro" id="IPR002821">
    <property type="entry name" value="Hydantoinase_A"/>
</dbReference>
<dbReference type="GO" id="GO:0005829">
    <property type="term" value="C:cytosol"/>
    <property type="evidence" value="ECO:0007669"/>
    <property type="project" value="TreeGrafter"/>
</dbReference>
<protein>
    <submittedName>
        <fullName evidence="4">5-oxoprolinase</fullName>
    </submittedName>
</protein>
<comment type="caution">
    <text evidence="4">The sequence shown here is derived from an EMBL/GenBank/DDBJ whole genome shotgun (WGS) entry which is preliminary data.</text>
</comment>
<evidence type="ECO:0000259" key="3">
    <source>
        <dbReference type="Pfam" id="PF19278"/>
    </source>
</evidence>
<dbReference type="EMBL" id="JACT01000001">
    <property type="protein sequence ID" value="KMS56799.1"/>
    <property type="molecule type" value="Genomic_DNA"/>
</dbReference>
<dbReference type="GO" id="GO:0017168">
    <property type="term" value="F:5-oxoprolinase (ATP-hydrolyzing) activity"/>
    <property type="evidence" value="ECO:0007669"/>
    <property type="project" value="TreeGrafter"/>
</dbReference>
<reference evidence="4 5" key="1">
    <citation type="journal article" date="2015" name="G3 (Bethesda)">
        <title>Insights into Ongoing Evolution of the Hexachlorocyclohexane Catabolic Pathway from Comparative Genomics of Ten Sphingomonadaceae Strains.</title>
        <authorList>
            <person name="Pearce S.L."/>
            <person name="Oakeshott J.G."/>
            <person name="Pandey G."/>
        </authorList>
    </citation>
    <scope>NUCLEOTIDE SEQUENCE [LARGE SCALE GENOMIC DNA]</scope>
    <source>
        <strain evidence="4 5">LL01</strain>
    </source>
</reference>
<evidence type="ECO:0000313" key="5">
    <source>
        <dbReference type="Proteomes" id="UP000052232"/>
    </source>
</evidence>
<dbReference type="PANTHER" id="PTHR11365:SF23">
    <property type="entry name" value="HYPOTHETICAL 5-OXOPROLINASE (EUROFUNG)-RELATED"/>
    <property type="match status" value="1"/>
</dbReference>
<dbReference type="Pfam" id="PF19278">
    <property type="entry name" value="Hydant_A_C"/>
    <property type="match status" value="1"/>
</dbReference>
<dbReference type="PATRIC" id="fig|1420583.3.peg.107"/>
<dbReference type="Pfam" id="PF05378">
    <property type="entry name" value="Hydant_A_N"/>
    <property type="match status" value="1"/>
</dbReference>
<gene>
    <name evidence="4" type="ORF">V473_00570</name>
</gene>
<dbReference type="RefSeq" id="WP_066599209.1">
    <property type="nucleotide sequence ID" value="NZ_KQ130434.1"/>
</dbReference>
<evidence type="ECO:0000313" key="4">
    <source>
        <dbReference type="EMBL" id="KMS56799.1"/>
    </source>
</evidence>
<evidence type="ECO:0000259" key="1">
    <source>
        <dbReference type="Pfam" id="PF01968"/>
    </source>
</evidence>
<dbReference type="SUPFAM" id="SSF53067">
    <property type="entry name" value="Actin-like ATPase domain"/>
    <property type="match status" value="1"/>
</dbReference>
<name>A0A0J7XZ08_9SPHN</name>
<feature type="domain" description="Hydantoinase/oxoprolinase N-terminal" evidence="2">
    <location>
        <begin position="4"/>
        <end position="185"/>
    </location>
</feature>
<dbReference type="GO" id="GO:0006749">
    <property type="term" value="P:glutathione metabolic process"/>
    <property type="evidence" value="ECO:0007669"/>
    <property type="project" value="TreeGrafter"/>
</dbReference>
<dbReference type="AlphaFoldDB" id="A0A0J7XZ08"/>
<feature type="domain" description="Acetophenone carboxylase-like C-terminal" evidence="3">
    <location>
        <begin position="540"/>
        <end position="682"/>
    </location>
</feature>
<dbReference type="PANTHER" id="PTHR11365">
    <property type="entry name" value="5-OXOPROLINASE RELATED"/>
    <property type="match status" value="1"/>
</dbReference>
<sequence>MSYRIAVDTGGTFTDVVVADPLHNLTVNKALTDHSRVFNGIKEALGVTAAGLGVSLDDLLSDTSIFIYATTRATNAIIEGKTAKTAFLTTRGFKDTLVLREGGRPNAYDFSISYPAPYVPRRLSFELDERVDAEGNVIIALDEAQVREVLQQLKQRDIEAIGVSLLWSIANSDHERRVGELIAEELPGVPFTLSHSVNPVIREYRRASSAVIDASLKPLMQTHLKNLAIDLEAAGFKGELLAATSFGGVMSVEALGERPIYSTRSGPSMAPIAGKVYGHAELGARDVIICDTGGTSFDVSMIRDGDVVFTRETWLGERFLGHLTGLSSVDARSIGAGGGSIAWVDPGGLLRVGPQSAGSQPGPAAYGNGGELPTVTDAATVLGYLNPANFLGGRLKLDVDASRRALATVADPLGLSVEEAATGVMKIASEAMVQAVQEITVNEGVDPRECLMVAGGGAAGLNIAAVVKEIGAKHVLIPRTAGGLSACGAQFSDIISEYSATLLLDTRNFDFRRANDVLAGLDGQMDGVASDLEARGVLSIERRYFVEARYEGQAWELELPLRSNSFDGQSAVDQLIQDFHAVHERIFAVTDPGSPVEILFWKARLTAVVNKPSLVASNDGGTDAPRSRRTAHFEETGSVEIGSYDGPALRVGSRIAGPAVIEEPTTTIVVYPGMTAIVTSYRNYLIETGV</sequence>
<proteinExistence type="predicted"/>
<feature type="domain" description="Hydantoinase A/oxoprolinase" evidence="1">
    <location>
        <begin position="206"/>
        <end position="497"/>
    </location>
</feature>
<dbReference type="Pfam" id="PF01968">
    <property type="entry name" value="Hydantoinase_A"/>
    <property type="match status" value="1"/>
</dbReference>
<dbReference type="InterPro" id="IPR043129">
    <property type="entry name" value="ATPase_NBD"/>
</dbReference>
<dbReference type="InterPro" id="IPR049517">
    <property type="entry name" value="ACX-like_C"/>
</dbReference>
<organism evidence="4 5">
    <name type="scientific">Sphingobium cupriresistens LL01</name>
    <dbReference type="NCBI Taxonomy" id="1420583"/>
    <lineage>
        <taxon>Bacteria</taxon>
        <taxon>Pseudomonadati</taxon>
        <taxon>Pseudomonadota</taxon>
        <taxon>Alphaproteobacteria</taxon>
        <taxon>Sphingomonadales</taxon>
        <taxon>Sphingomonadaceae</taxon>
        <taxon>Sphingobium</taxon>
    </lineage>
</organism>
<dbReference type="Proteomes" id="UP000052232">
    <property type="component" value="Unassembled WGS sequence"/>
</dbReference>
<dbReference type="InterPro" id="IPR045079">
    <property type="entry name" value="Oxoprolinase-like"/>
</dbReference>
<accession>A0A0J7XZ08</accession>